<evidence type="ECO:0000256" key="6">
    <source>
        <dbReference type="SAM" id="SignalP"/>
    </source>
</evidence>
<reference evidence="8" key="2">
    <citation type="submission" date="2025-08" db="UniProtKB">
        <authorList>
            <consortium name="Ensembl"/>
        </authorList>
    </citation>
    <scope>IDENTIFICATION</scope>
</reference>
<evidence type="ECO:0000256" key="2">
    <source>
        <dbReference type="ARBA" id="ARBA00022659"/>
    </source>
</evidence>
<evidence type="ECO:0000256" key="5">
    <source>
        <dbReference type="PROSITE-ProRule" id="PRU00302"/>
    </source>
</evidence>
<feature type="signal peptide" evidence="6">
    <location>
        <begin position="1"/>
        <end position="21"/>
    </location>
</feature>
<dbReference type="Ensembl" id="ENSATET00000078395.1">
    <property type="protein sequence ID" value="ENSATEP00000076521.1"/>
    <property type="gene ID" value="ENSATEG00000033685.1"/>
</dbReference>
<evidence type="ECO:0000256" key="1">
    <source>
        <dbReference type="ARBA" id="ARBA00004328"/>
    </source>
</evidence>
<keyword evidence="3 6" id="KW-0732">Signal</keyword>
<evidence type="ECO:0000313" key="9">
    <source>
        <dbReference type="Proteomes" id="UP000265040"/>
    </source>
</evidence>
<comment type="subcellular location">
    <subcellularLocation>
        <location evidence="1">Virion</location>
    </subcellularLocation>
</comment>
<dbReference type="InterPro" id="IPR000436">
    <property type="entry name" value="Sushi_SCR_CCP_dom"/>
</dbReference>
<feature type="disulfide bond" evidence="5">
    <location>
        <begin position="150"/>
        <end position="177"/>
    </location>
</feature>
<keyword evidence="4 5" id="KW-1015">Disulfide bond</keyword>
<reference evidence="8 9" key="1">
    <citation type="submission" date="2021-04" db="EMBL/GenBank/DDBJ databases">
        <authorList>
            <consortium name="Wellcome Sanger Institute Data Sharing"/>
        </authorList>
    </citation>
    <scope>NUCLEOTIDE SEQUENCE [LARGE SCALE GENOMIC DNA]</scope>
</reference>
<feature type="disulfide bond" evidence="5">
    <location>
        <begin position="213"/>
        <end position="240"/>
    </location>
</feature>
<keyword evidence="2 5" id="KW-0768">Sushi</keyword>
<sequence length="432" mass="48136">MHFSLILLFLHLLGTVDVSLSQNACSTLPQVHHARISEETRKTEYQQGHVIEFTCDPGYKSSLTIKYACTSGGWLAISGGSCTCKSVVILFYAFNTEVNTNNNNNTVVCALDVLLTSGCEPPPVDGGFIVKGLPENNDLILPDHVLTFSCEDGKYLNGTSLLICGEDGQWTSPFPSCNDITCEVDVMHPNLHATGLTSANEIMKIGHVLQFSCDTGYRLDGSVRIQCLQSGQWDKPFPTCSKNCRVTEIPGSVRLMTRHVAGSQLRAGEKLRFDCRQRNHVIHGNEEVECLANGQWSEPFPTCGPPVGCGKPPTLPDGDLKYDIKFSYVNTEKVEYICQPYYTMQGEPFKTCNNGRWTGSMRCLRPCTVNRDDMYRHNIRFTHKTDDKLYSPHGDHITFSCIRGTVPDGRLEMRQKCNDGVMNLPTCVPRSW</sequence>
<feature type="chain" id="PRO_5043916280" description="Sushi domain-containing protein" evidence="6">
    <location>
        <begin position="22"/>
        <end position="432"/>
    </location>
</feature>
<evidence type="ECO:0000256" key="3">
    <source>
        <dbReference type="ARBA" id="ARBA00022729"/>
    </source>
</evidence>
<dbReference type="CDD" id="cd00033">
    <property type="entry name" value="CCP"/>
    <property type="match status" value="5"/>
</dbReference>
<protein>
    <recommendedName>
        <fullName evidence="7">Sushi domain-containing protein</fullName>
    </recommendedName>
</protein>
<feature type="domain" description="Sushi" evidence="7">
    <location>
        <begin position="180"/>
        <end position="242"/>
    </location>
</feature>
<dbReference type="SUPFAM" id="SSF57535">
    <property type="entry name" value="Complement control module/SCR domain"/>
    <property type="match status" value="6"/>
</dbReference>
<feature type="domain" description="Sushi" evidence="7">
    <location>
        <begin position="117"/>
        <end position="179"/>
    </location>
</feature>
<feature type="domain" description="Sushi" evidence="7">
    <location>
        <begin position="245"/>
        <end position="305"/>
    </location>
</feature>
<organism evidence="8 9">
    <name type="scientific">Anabas testudineus</name>
    <name type="common">Climbing perch</name>
    <name type="synonym">Anthias testudineus</name>
    <dbReference type="NCBI Taxonomy" id="64144"/>
    <lineage>
        <taxon>Eukaryota</taxon>
        <taxon>Metazoa</taxon>
        <taxon>Chordata</taxon>
        <taxon>Craniata</taxon>
        <taxon>Vertebrata</taxon>
        <taxon>Euteleostomi</taxon>
        <taxon>Actinopterygii</taxon>
        <taxon>Neopterygii</taxon>
        <taxon>Teleostei</taxon>
        <taxon>Neoteleostei</taxon>
        <taxon>Acanthomorphata</taxon>
        <taxon>Anabantaria</taxon>
        <taxon>Anabantiformes</taxon>
        <taxon>Anabantoidei</taxon>
        <taxon>Anabantidae</taxon>
        <taxon>Anabas</taxon>
    </lineage>
</organism>
<dbReference type="Pfam" id="PF00084">
    <property type="entry name" value="Sushi"/>
    <property type="match status" value="5"/>
</dbReference>
<dbReference type="InterPro" id="IPR035976">
    <property type="entry name" value="Sushi/SCR/CCP_sf"/>
</dbReference>
<dbReference type="AlphaFoldDB" id="A0AAQ6INY1"/>
<feature type="domain" description="Sushi" evidence="7">
    <location>
        <begin position="307"/>
        <end position="365"/>
    </location>
</feature>
<evidence type="ECO:0000259" key="7">
    <source>
        <dbReference type="PROSITE" id="PS50923"/>
    </source>
</evidence>
<feature type="disulfide bond" evidence="5">
    <location>
        <begin position="309"/>
        <end position="352"/>
    </location>
</feature>
<accession>A0AAQ6INY1</accession>
<dbReference type="PANTHER" id="PTHR45785:SF2">
    <property type="entry name" value="COMPLEMENT FACTOR H-RELATED"/>
    <property type="match status" value="1"/>
</dbReference>
<keyword evidence="9" id="KW-1185">Reference proteome</keyword>
<dbReference type="InterPro" id="IPR051503">
    <property type="entry name" value="ComplSys_Reg/VirEntry_Med"/>
</dbReference>
<evidence type="ECO:0000256" key="4">
    <source>
        <dbReference type="ARBA" id="ARBA00023157"/>
    </source>
</evidence>
<comment type="caution">
    <text evidence="5">Lacks conserved residue(s) required for the propagation of feature annotation.</text>
</comment>
<dbReference type="PANTHER" id="PTHR45785">
    <property type="entry name" value="COMPLEMENT FACTOR H-RELATED"/>
    <property type="match status" value="1"/>
</dbReference>
<name>A0AAQ6INY1_ANATE</name>
<dbReference type="SMART" id="SM00032">
    <property type="entry name" value="CCP"/>
    <property type="match status" value="5"/>
</dbReference>
<evidence type="ECO:0000313" key="8">
    <source>
        <dbReference type="Ensembl" id="ENSATEP00000076521.1"/>
    </source>
</evidence>
<dbReference type="Gene3D" id="2.10.70.10">
    <property type="entry name" value="Complement Module, domain 1"/>
    <property type="match status" value="6"/>
</dbReference>
<dbReference type="Proteomes" id="UP000265040">
    <property type="component" value="Chromosome 4"/>
</dbReference>
<feature type="domain" description="Sushi" evidence="7">
    <location>
        <begin position="23"/>
        <end position="86"/>
    </location>
</feature>
<dbReference type="PROSITE" id="PS50923">
    <property type="entry name" value="SUSHI"/>
    <property type="match status" value="5"/>
</dbReference>
<proteinExistence type="predicted"/>
<dbReference type="GeneTree" id="ENSGT00940000154386"/>
<reference evidence="8" key="3">
    <citation type="submission" date="2025-09" db="UniProtKB">
        <authorList>
            <consortium name="Ensembl"/>
        </authorList>
    </citation>
    <scope>IDENTIFICATION</scope>
</reference>